<dbReference type="SMART" id="SM00490">
    <property type="entry name" value="HELICc"/>
    <property type="match status" value="1"/>
</dbReference>
<evidence type="ECO:0000313" key="13">
    <source>
        <dbReference type="Proteomes" id="UP000033710"/>
    </source>
</evidence>
<dbReference type="GO" id="GO:0005524">
    <property type="term" value="F:ATP binding"/>
    <property type="evidence" value="ECO:0007669"/>
    <property type="project" value="UniProtKB-KW"/>
</dbReference>
<dbReference type="RefSeq" id="XP_016586679.1">
    <property type="nucleotide sequence ID" value="XM_016727228.1"/>
</dbReference>
<feature type="domain" description="Helicase C-terminal" evidence="11">
    <location>
        <begin position="273"/>
        <end position="431"/>
    </location>
</feature>
<evidence type="ECO:0000256" key="1">
    <source>
        <dbReference type="ARBA" id="ARBA00005446"/>
    </source>
</evidence>
<evidence type="ECO:0000256" key="2">
    <source>
        <dbReference type="ARBA" id="ARBA00022741"/>
    </source>
</evidence>
<dbReference type="NCBIfam" id="TIGR00614">
    <property type="entry name" value="recQ_fam"/>
    <property type="match status" value="1"/>
</dbReference>
<evidence type="ECO:0000256" key="8">
    <source>
        <dbReference type="ARBA" id="ARBA00034617"/>
    </source>
</evidence>
<evidence type="ECO:0000259" key="11">
    <source>
        <dbReference type="PROSITE" id="PS51194"/>
    </source>
</evidence>
<comment type="similarity">
    <text evidence="1 9">Belongs to the helicase family. RecQ subfamily.</text>
</comment>
<dbReference type="InterPro" id="IPR011545">
    <property type="entry name" value="DEAD/DEAH_box_helicase_dom"/>
</dbReference>
<evidence type="ECO:0000259" key="10">
    <source>
        <dbReference type="PROSITE" id="PS51192"/>
    </source>
</evidence>
<name>A0A0F2M2S2_SPOSC</name>
<evidence type="ECO:0000256" key="4">
    <source>
        <dbReference type="ARBA" id="ARBA00022806"/>
    </source>
</evidence>
<reference evidence="12 13" key="2">
    <citation type="journal article" date="2015" name="Eukaryot. Cell">
        <title>Asexual propagation of a virulent clone complex in a human and feline outbreak of sporotrichosis.</title>
        <authorList>
            <person name="Teixeira Mde M."/>
            <person name="Rodrigues A.M."/>
            <person name="Tsui C.K."/>
            <person name="de Almeida L.G."/>
            <person name="Van Diepeningen A.D."/>
            <person name="van den Ende B.G."/>
            <person name="Fernandes G.F."/>
            <person name="Kano R."/>
            <person name="Hamelin R.C."/>
            <person name="Lopes-Bezerra L.M."/>
            <person name="Vasconcelos A.T."/>
            <person name="de Hoog S."/>
            <person name="de Camargo Z.P."/>
            <person name="Felipe M.S."/>
        </authorList>
    </citation>
    <scope>NUCLEOTIDE SEQUENCE [LARGE SCALE GENOMIC DNA]</scope>
    <source>
        <strain evidence="12 13">1099-18</strain>
    </source>
</reference>
<dbReference type="GO" id="GO:0009378">
    <property type="term" value="F:four-way junction helicase activity"/>
    <property type="evidence" value="ECO:0007669"/>
    <property type="project" value="TreeGrafter"/>
</dbReference>
<dbReference type="EMBL" id="AXCR01000008">
    <property type="protein sequence ID" value="KJR84003.1"/>
    <property type="molecule type" value="Genomic_DNA"/>
</dbReference>
<accession>A0A0F2M2S2</accession>
<dbReference type="AlphaFoldDB" id="A0A0F2M2S2"/>
<dbReference type="GO" id="GO:0016887">
    <property type="term" value="F:ATP hydrolysis activity"/>
    <property type="evidence" value="ECO:0007669"/>
    <property type="project" value="RHEA"/>
</dbReference>
<dbReference type="InterPro" id="IPR027417">
    <property type="entry name" value="P-loop_NTPase"/>
</dbReference>
<dbReference type="InterPro" id="IPR001650">
    <property type="entry name" value="Helicase_C-like"/>
</dbReference>
<dbReference type="GO" id="GO:0005694">
    <property type="term" value="C:chromosome"/>
    <property type="evidence" value="ECO:0007669"/>
    <property type="project" value="TreeGrafter"/>
</dbReference>
<feature type="domain" description="Helicase ATP-binding" evidence="10">
    <location>
        <begin position="31"/>
        <end position="210"/>
    </location>
</feature>
<keyword evidence="3 9" id="KW-0378">Hydrolase</keyword>
<dbReference type="Pfam" id="PF00271">
    <property type="entry name" value="Helicase_C"/>
    <property type="match status" value="1"/>
</dbReference>
<dbReference type="SUPFAM" id="SSF52540">
    <property type="entry name" value="P-loop containing nucleoside triphosphate hydrolases"/>
    <property type="match status" value="1"/>
</dbReference>
<gene>
    <name evidence="12" type="ORF">SPSK_00252</name>
</gene>
<dbReference type="GO" id="GO:0005634">
    <property type="term" value="C:nucleus"/>
    <property type="evidence" value="ECO:0007669"/>
    <property type="project" value="UniProtKB-SubCell"/>
</dbReference>
<comment type="subcellular location">
    <subcellularLocation>
        <location evidence="9">Nucleus</location>
    </subcellularLocation>
</comment>
<keyword evidence="6" id="KW-0238">DNA-binding</keyword>
<dbReference type="GO" id="GO:0003677">
    <property type="term" value="F:DNA binding"/>
    <property type="evidence" value="ECO:0007669"/>
    <property type="project" value="UniProtKB-KW"/>
</dbReference>
<organism evidence="12 13">
    <name type="scientific">Sporothrix schenckii 1099-18</name>
    <dbReference type="NCBI Taxonomy" id="1397361"/>
    <lineage>
        <taxon>Eukaryota</taxon>
        <taxon>Fungi</taxon>
        <taxon>Dikarya</taxon>
        <taxon>Ascomycota</taxon>
        <taxon>Pezizomycotina</taxon>
        <taxon>Sordariomycetes</taxon>
        <taxon>Sordariomycetidae</taxon>
        <taxon>Ophiostomatales</taxon>
        <taxon>Ophiostomataceae</taxon>
        <taxon>Sporothrix</taxon>
    </lineage>
</organism>
<comment type="catalytic activity">
    <reaction evidence="8 9">
        <text>Couples ATP hydrolysis with the unwinding of duplex DNA by translocating in the 3'-5' direction.</text>
        <dbReference type="EC" id="5.6.2.4"/>
    </reaction>
</comment>
<evidence type="ECO:0000256" key="9">
    <source>
        <dbReference type="RuleBase" id="RU364117"/>
    </source>
</evidence>
<dbReference type="Pfam" id="PF00270">
    <property type="entry name" value="DEAD"/>
    <property type="match status" value="1"/>
</dbReference>
<dbReference type="CDD" id="cd17920">
    <property type="entry name" value="DEXHc_RecQ"/>
    <property type="match status" value="1"/>
</dbReference>
<protein>
    <recommendedName>
        <fullName evidence="9">ATP-dependent DNA helicase</fullName>
        <ecNumber evidence="9">5.6.2.4</ecNumber>
    </recommendedName>
</protein>
<dbReference type="GeneID" id="27662505"/>
<dbReference type="GO" id="GO:0005737">
    <property type="term" value="C:cytoplasm"/>
    <property type="evidence" value="ECO:0007669"/>
    <property type="project" value="TreeGrafter"/>
</dbReference>
<dbReference type="PROSITE" id="PS51192">
    <property type="entry name" value="HELICASE_ATP_BIND_1"/>
    <property type="match status" value="1"/>
</dbReference>
<evidence type="ECO:0000256" key="3">
    <source>
        <dbReference type="ARBA" id="ARBA00022801"/>
    </source>
</evidence>
<dbReference type="VEuPathDB" id="FungiDB:SPSK_00252"/>
<keyword evidence="5 9" id="KW-0067">ATP-binding</keyword>
<dbReference type="InterPro" id="IPR032284">
    <property type="entry name" value="RecQ_Zn-bd"/>
</dbReference>
<dbReference type="PROSITE" id="PS00690">
    <property type="entry name" value="DEAH_ATP_HELICASE"/>
    <property type="match status" value="1"/>
</dbReference>
<dbReference type="SMART" id="SM00487">
    <property type="entry name" value="DEXDc"/>
    <property type="match status" value="1"/>
</dbReference>
<dbReference type="Gene3D" id="3.40.50.300">
    <property type="entry name" value="P-loop containing nucleotide triphosphate hydrolases"/>
    <property type="match status" value="2"/>
</dbReference>
<dbReference type="PANTHER" id="PTHR13710:SF152">
    <property type="entry name" value="ATP-DEPENDENT DNA HELICASE Q5"/>
    <property type="match status" value="1"/>
</dbReference>
<dbReference type="PROSITE" id="PS51194">
    <property type="entry name" value="HELICASE_CTER"/>
    <property type="match status" value="1"/>
</dbReference>
<dbReference type="EC" id="5.6.2.4" evidence="9"/>
<keyword evidence="2 9" id="KW-0547">Nucleotide-binding</keyword>
<comment type="catalytic activity">
    <reaction evidence="9">
        <text>ATP + H2O = ADP + phosphate + H(+)</text>
        <dbReference type="Rhea" id="RHEA:13065"/>
        <dbReference type="ChEBI" id="CHEBI:15377"/>
        <dbReference type="ChEBI" id="CHEBI:15378"/>
        <dbReference type="ChEBI" id="CHEBI:30616"/>
        <dbReference type="ChEBI" id="CHEBI:43474"/>
        <dbReference type="ChEBI" id="CHEBI:456216"/>
    </reaction>
</comment>
<evidence type="ECO:0000313" key="12">
    <source>
        <dbReference type="EMBL" id="KJR84003.1"/>
    </source>
</evidence>
<keyword evidence="4 9" id="KW-0347">Helicase</keyword>
<proteinExistence type="inferred from homology"/>
<keyword evidence="7 9" id="KW-0539">Nucleus</keyword>
<dbReference type="OrthoDB" id="10261556at2759"/>
<dbReference type="Proteomes" id="UP000033710">
    <property type="component" value="Unassembled WGS sequence"/>
</dbReference>
<reference evidence="12 13" key="1">
    <citation type="journal article" date="2014" name="BMC Genomics">
        <title>Comparative genomics of the major fungal agents of human and animal Sporotrichosis: Sporothrix schenckii and Sporothrix brasiliensis.</title>
        <authorList>
            <person name="Teixeira M.M."/>
            <person name="de Almeida L.G."/>
            <person name="Kubitschek-Barreira P."/>
            <person name="Alves F.L."/>
            <person name="Kioshima E.S."/>
            <person name="Abadio A.K."/>
            <person name="Fernandes L."/>
            <person name="Derengowski L.S."/>
            <person name="Ferreira K.S."/>
            <person name="Souza R.C."/>
            <person name="Ruiz J.C."/>
            <person name="de Andrade N.C."/>
            <person name="Paes H.C."/>
            <person name="Nicola A.M."/>
            <person name="Albuquerque P."/>
            <person name="Gerber A.L."/>
            <person name="Martins V.P."/>
            <person name="Peconick L.D."/>
            <person name="Neto A.V."/>
            <person name="Chaucanez C.B."/>
            <person name="Silva P.A."/>
            <person name="Cunha O.L."/>
            <person name="de Oliveira F.F."/>
            <person name="dos Santos T.C."/>
            <person name="Barros A.L."/>
            <person name="Soares M.A."/>
            <person name="de Oliveira L.M."/>
            <person name="Marini M.M."/>
            <person name="Villalobos-Duno H."/>
            <person name="Cunha M.M."/>
            <person name="de Hoog S."/>
            <person name="da Silveira J.F."/>
            <person name="Henrissat B."/>
            <person name="Nino-Vega G.A."/>
            <person name="Cisalpino P.S."/>
            <person name="Mora-Montes H.M."/>
            <person name="Almeida S.R."/>
            <person name="Stajich J.E."/>
            <person name="Lopes-Bezerra L.M."/>
            <person name="Vasconcelos A.T."/>
            <person name="Felipe M.S."/>
        </authorList>
    </citation>
    <scope>NUCLEOTIDE SEQUENCE [LARGE SCALE GENOMIC DNA]</scope>
    <source>
        <strain evidence="12 13">1099-18</strain>
    </source>
</reference>
<dbReference type="GO" id="GO:0000724">
    <property type="term" value="P:double-strand break repair via homologous recombination"/>
    <property type="evidence" value="ECO:0007669"/>
    <property type="project" value="TreeGrafter"/>
</dbReference>
<evidence type="ECO:0000256" key="7">
    <source>
        <dbReference type="ARBA" id="ARBA00023242"/>
    </source>
</evidence>
<dbReference type="GO" id="GO:0043138">
    <property type="term" value="F:3'-5' DNA helicase activity"/>
    <property type="evidence" value="ECO:0007669"/>
    <property type="project" value="UniProtKB-EC"/>
</dbReference>
<dbReference type="InterPro" id="IPR004589">
    <property type="entry name" value="DNA_helicase_ATP-dep_RecQ"/>
</dbReference>
<evidence type="ECO:0000256" key="6">
    <source>
        <dbReference type="ARBA" id="ARBA00023125"/>
    </source>
</evidence>
<sequence length="500" mass="56046">MSPPLRRISPFVDVDFALRRQFNKTSFRYIIVAALEGYDVVVQAATGFGKSLCFQLPAVINSGGEMGTAGPLTQANHCWQINQVEALHAARIDARTLNGCTPPADKADIYRDLGSAHPRTRLLYVTPELCSSSRFRRHMQLVHRQCELARVVIDEAHCISEWGHDFRRDFAQLGWFRASFPNVPIMCLTATANEPVLRDILDTVRLARRDAPQGPRLKMFRLSPFRPNLHLAVRFLASNDDGDQHRFADFATWYKDAQKNELARHQRRKRGRLLVRAASTAREPPATVVVSGIIYTLSRNECELLATALQSEGIGARPFHAQLSRDAKEETMARWLSDDPDWAVIVATTAFGMGVDKLTVRFVVHWRLSKSFEGYCQEIGRAGRDGLPASCILYYSRGDGERISSFVARSNTRAMASKHHAARRASLKRLVEYCEDTDGCRHAAVCAYFGFAHGAACRYACDWHTDAKALKAQKRKQLGEEAWASGAVFSQVDECDDIDG</sequence>
<evidence type="ECO:0000256" key="5">
    <source>
        <dbReference type="ARBA" id="ARBA00022840"/>
    </source>
</evidence>
<comment type="caution">
    <text evidence="12">The sequence shown here is derived from an EMBL/GenBank/DDBJ whole genome shotgun (WGS) entry which is preliminary data.</text>
</comment>
<dbReference type="InterPro" id="IPR014001">
    <property type="entry name" value="Helicase_ATP-bd"/>
</dbReference>
<dbReference type="Pfam" id="PF16124">
    <property type="entry name" value="RecQ_Zn_bind"/>
    <property type="match status" value="1"/>
</dbReference>
<dbReference type="InterPro" id="IPR002464">
    <property type="entry name" value="DNA/RNA_helicase_DEAH_CS"/>
</dbReference>
<dbReference type="KEGG" id="ssck:SPSK_00252"/>
<dbReference type="PANTHER" id="PTHR13710">
    <property type="entry name" value="DNA HELICASE RECQ FAMILY MEMBER"/>
    <property type="match status" value="1"/>
</dbReference>